<evidence type="ECO:0000256" key="2">
    <source>
        <dbReference type="ARBA" id="ARBA00022485"/>
    </source>
</evidence>
<proteinExistence type="predicted"/>
<keyword evidence="2" id="KW-0004">4Fe-4S</keyword>
<evidence type="ECO:0000256" key="4">
    <source>
        <dbReference type="ARBA" id="ARBA00022982"/>
    </source>
</evidence>
<accession>A0A1J5SWL6</accession>
<dbReference type="PROSITE" id="PS51373">
    <property type="entry name" value="HIPIP"/>
    <property type="match status" value="1"/>
</dbReference>
<evidence type="ECO:0000256" key="3">
    <source>
        <dbReference type="ARBA" id="ARBA00022723"/>
    </source>
</evidence>
<keyword evidence="1" id="KW-0813">Transport</keyword>
<dbReference type="GO" id="GO:0019646">
    <property type="term" value="P:aerobic electron transport chain"/>
    <property type="evidence" value="ECO:0007669"/>
    <property type="project" value="InterPro"/>
</dbReference>
<dbReference type="AlphaFoldDB" id="A0A1J5SWL6"/>
<protein>
    <submittedName>
        <fullName evidence="8">High-potential iron-sulfur protein</fullName>
    </submittedName>
</protein>
<evidence type="ECO:0000256" key="6">
    <source>
        <dbReference type="ARBA" id="ARBA00023014"/>
    </source>
</evidence>
<evidence type="ECO:0000259" key="7">
    <source>
        <dbReference type="PROSITE" id="PS51373"/>
    </source>
</evidence>
<dbReference type="PROSITE" id="PS51318">
    <property type="entry name" value="TAT"/>
    <property type="match status" value="1"/>
</dbReference>
<dbReference type="EMBL" id="MLJW01000031">
    <property type="protein sequence ID" value="OIR08440.1"/>
    <property type="molecule type" value="Genomic_DNA"/>
</dbReference>
<name>A0A1J5SWL6_9ZZZZ</name>
<comment type="caution">
    <text evidence="8">The sequence shown here is derived from an EMBL/GenBank/DDBJ whole genome shotgun (WGS) entry which is preliminary data.</text>
</comment>
<evidence type="ECO:0000256" key="5">
    <source>
        <dbReference type="ARBA" id="ARBA00023004"/>
    </source>
</evidence>
<dbReference type="Gene3D" id="4.10.490.10">
    <property type="entry name" value="High potential iron-sulphur protein"/>
    <property type="match status" value="1"/>
</dbReference>
<keyword evidence="5" id="KW-0408">Iron</keyword>
<dbReference type="SUPFAM" id="SSF57652">
    <property type="entry name" value="HIPIP (high potential iron protein)"/>
    <property type="match status" value="1"/>
</dbReference>
<organism evidence="8">
    <name type="scientific">mine drainage metagenome</name>
    <dbReference type="NCBI Taxonomy" id="410659"/>
    <lineage>
        <taxon>unclassified sequences</taxon>
        <taxon>metagenomes</taxon>
        <taxon>ecological metagenomes</taxon>
    </lineage>
</organism>
<dbReference type="GO" id="GO:0046872">
    <property type="term" value="F:metal ion binding"/>
    <property type="evidence" value="ECO:0007669"/>
    <property type="project" value="UniProtKB-KW"/>
</dbReference>
<evidence type="ECO:0000313" key="8">
    <source>
        <dbReference type="EMBL" id="OIR08440.1"/>
    </source>
</evidence>
<dbReference type="InterPro" id="IPR000170">
    <property type="entry name" value="High_potential_FeS_prot"/>
</dbReference>
<dbReference type="GO" id="GO:0051539">
    <property type="term" value="F:4 iron, 4 sulfur cluster binding"/>
    <property type="evidence" value="ECO:0007669"/>
    <property type="project" value="UniProtKB-KW"/>
</dbReference>
<keyword evidence="4" id="KW-0249">Electron transport</keyword>
<sequence>MSVNRTRRNFLKAASLSFVLVPLVVFSRHAGATVNSNMRTQLKYQNSPKDNMSCTSCLEFIPGKTDKDLGRCKVIPGDDEISPNGYCTKWNTM</sequence>
<evidence type="ECO:0000256" key="1">
    <source>
        <dbReference type="ARBA" id="ARBA00022448"/>
    </source>
</evidence>
<dbReference type="Pfam" id="PF01355">
    <property type="entry name" value="HIPIP"/>
    <property type="match status" value="1"/>
</dbReference>
<gene>
    <name evidence="8" type="primary">hip_3</name>
    <name evidence="8" type="ORF">GALL_92340</name>
</gene>
<keyword evidence="3" id="KW-0479">Metal-binding</keyword>
<dbReference type="InterPro" id="IPR036369">
    <property type="entry name" value="HIPIP_sf"/>
</dbReference>
<reference evidence="8" key="1">
    <citation type="submission" date="2016-10" db="EMBL/GenBank/DDBJ databases">
        <title>Sequence of Gallionella enrichment culture.</title>
        <authorList>
            <person name="Poehlein A."/>
            <person name="Muehling M."/>
            <person name="Daniel R."/>
        </authorList>
    </citation>
    <scope>NUCLEOTIDE SEQUENCE</scope>
</reference>
<dbReference type="GO" id="GO:0009055">
    <property type="term" value="F:electron transfer activity"/>
    <property type="evidence" value="ECO:0007669"/>
    <property type="project" value="InterPro"/>
</dbReference>
<feature type="domain" description="High potential iron-sulfur proteins family profile" evidence="7">
    <location>
        <begin position="26"/>
        <end position="93"/>
    </location>
</feature>
<keyword evidence="6" id="KW-0411">Iron-sulfur</keyword>
<dbReference type="InterPro" id="IPR006311">
    <property type="entry name" value="TAT_signal"/>
</dbReference>